<dbReference type="KEGG" id="dpx:DAPPUDRAFT_257087"/>
<keyword evidence="2" id="KW-1185">Reference proteome</keyword>
<protein>
    <submittedName>
        <fullName evidence="1">Uncharacterized protein</fullName>
    </submittedName>
</protein>
<evidence type="ECO:0000313" key="1">
    <source>
        <dbReference type="EMBL" id="EFX70467.1"/>
    </source>
</evidence>
<dbReference type="EMBL" id="GL732621">
    <property type="protein sequence ID" value="EFX70467.1"/>
    <property type="molecule type" value="Genomic_DNA"/>
</dbReference>
<sequence>MQSANTAAGCSFVSQTIYERCGVMSSREFYTTTAYRRGDPQFNKSHTQMAAIRSGTASCFVEFFFGVPASTTEKKLDRTPEGRRKIRQITATRESTPKRREVESLRAMGRNDLCFDIKTISVVQLYKASITILVIVLGVHKDRAVCEVSNIQTTIAECETRKNNPSIPNYSEEANSLLTLMENEQQAVEGNVGKLSHRKQ</sequence>
<proteinExistence type="predicted"/>
<dbReference type="HOGENOM" id="CLU_1367484_0_0_1"/>
<gene>
    <name evidence="1" type="ORF">DAPPUDRAFT_257087</name>
</gene>
<name>E9HCS1_DAPPU</name>
<dbReference type="AlphaFoldDB" id="E9HCS1"/>
<reference evidence="1 2" key="1">
    <citation type="journal article" date="2011" name="Science">
        <title>The ecoresponsive genome of Daphnia pulex.</title>
        <authorList>
            <person name="Colbourne J.K."/>
            <person name="Pfrender M.E."/>
            <person name="Gilbert D."/>
            <person name="Thomas W.K."/>
            <person name="Tucker A."/>
            <person name="Oakley T.H."/>
            <person name="Tokishita S."/>
            <person name="Aerts A."/>
            <person name="Arnold G.J."/>
            <person name="Basu M.K."/>
            <person name="Bauer D.J."/>
            <person name="Caceres C.E."/>
            <person name="Carmel L."/>
            <person name="Casola C."/>
            <person name="Choi J.H."/>
            <person name="Detter J.C."/>
            <person name="Dong Q."/>
            <person name="Dusheyko S."/>
            <person name="Eads B.D."/>
            <person name="Frohlich T."/>
            <person name="Geiler-Samerotte K.A."/>
            <person name="Gerlach D."/>
            <person name="Hatcher P."/>
            <person name="Jogdeo S."/>
            <person name="Krijgsveld J."/>
            <person name="Kriventseva E.V."/>
            <person name="Kultz D."/>
            <person name="Laforsch C."/>
            <person name="Lindquist E."/>
            <person name="Lopez J."/>
            <person name="Manak J.R."/>
            <person name="Muller J."/>
            <person name="Pangilinan J."/>
            <person name="Patwardhan R.P."/>
            <person name="Pitluck S."/>
            <person name="Pritham E.J."/>
            <person name="Rechtsteiner A."/>
            <person name="Rho M."/>
            <person name="Rogozin I.B."/>
            <person name="Sakarya O."/>
            <person name="Salamov A."/>
            <person name="Schaack S."/>
            <person name="Shapiro H."/>
            <person name="Shiga Y."/>
            <person name="Skalitzky C."/>
            <person name="Smith Z."/>
            <person name="Souvorov A."/>
            <person name="Sung W."/>
            <person name="Tang Z."/>
            <person name="Tsuchiya D."/>
            <person name="Tu H."/>
            <person name="Vos H."/>
            <person name="Wang M."/>
            <person name="Wolf Y.I."/>
            <person name="Yamagata H."/>
            <person name="Yamada T."/>
            <person name="Ye Y."/>
            <person name="Shaw J.R."/>
            <person name="Andrews J."/>
            <person name="Crease T.J."/>
            <person name="Tang H."/>
            <person name="Lucas S.M."/>
            <person name="Robertson H.M."/>
            <person name="Bork P."/>
            <person name="Koonin E.V."/>
            <person name="Zdobnov E.M."/>
            <person name="Grigoriev I.V."/>
            <person name="Lynch M."/>
            <person name="Boore J.L."/>
        </authorList>
    </citation>
    <scope>NUCLEOTIDE SEQUENCE [LARGE SCALE GENOMIC DNA]</scope>
</reference>
<evidence type="ECO:0000313" key="2">
    <source>
        <dbReference type="Proteomes" id="UP000000305"/>
    </source>
</evidence>
<organism evidence="1 2">
    <name type="scientific">Daphnia pulex</name>
    <name type="common">Water flea</name>
    <dbReference type="NCBI Taxonomy" id="6669"/>
    <lineage>
        <taxon>Eukaryota</taxon>
        <taxon>Metazoa</taxon>
        <taxon>Ecdysozoa</taxon>
        <taxon>Arthropoda</taxon>
        <taxon>Crustacea</taxon>
        <taxon>Branchiopoda</taxon>
        <taxon>Diplostraca</taxon>
        <taxon>Cladocera</taxon>
        <taxon>Anomopoda</taxon>
        <taxon>Daphniidae</taxon>
        <taxon>Daphnia</taxon>
    </lineage>
</organism>
<accession>E9HCS1</accession>
<dbReference type="InParanoid" id="E9HCS1"/>
<dbReference type="Proteomes" id="UP000000305">
    <property type="component" value="Unassembled WGS sequence"/>
</dbReference>